<reference evidence="2 3" key="1">
    <citation type="submission" date="2018-11" db="EMBL/GenBank/DDBJ databases">
        <authorList>
            <consortium name="Pathogen Informatics"/>
        </authorList>
    </citation>
    <scope>NUCLEOTIDE SEQUENCE [LARGE SCALE GENOMIC DNA]</scope>
</reference>
<dbReference type="WBParaSite" id="HPBE_0002313501-mRNA-1">
    <property type="protein sequence ID" value="HPBE_0002313501-mRNA-1"/>
    <property type="gene ID" value="HPBE_0002313501"/>
</dbReference>
<reference evidence="4" key="2">
    <citation type="submission" date="2019-09" db="UniProtKB">
        <authorList>
            <consortium name="WormBaseParasite"/>
        </authorList>
    </citation>
    <scope>IDENTIFICATION</scope>
</reference>
<organism evidence="3 4">
    <name type="scientific">Heligmosomoides polygyrus</name>
    <name type="common">Parasitic roundworm</name>
    <dbReference type="NCBI Taxonomy" id="6339"/>
    <lineage>
        <taxon>Eukaryota</taxon>
        <taxon>Metazoa</taxon>
        <taxon>Ecdysozoa</taxon>
        <taxon>Nematoda</taxon>
        <taxon>Chromadorea</taxon>
        <taxon>Rhabditida</taxon>
        <taxon>Rhabditina</taxon>
        <taxon>Rhabditomorpha</taxon>
        <taxon>Strongyloidea</taxon>
        <taxon>Heligmosomidae</taxon>
        <taxon>Heligmosomoides</taxon>
    </lineage>
</organism>
<dbReference type="Proteomes" id="UP000050761">
    <property type="component" value="Unassembled WGS sequence"/>
</dbReference>
<protein>
    <submittedName>
        <fullName evidence="4">Secreted protein</fullName>
    </submittedName>
</protein>
<keyword evidence="3" id="KW-1185">Reference proteome</keyword>
<evidence type="ECO:0000313" key="2">
    <source>
        <dbReference type="EMBL" id="VDP36803.1"/>
    </source>
</evidence>
<name>A0A183GKB7_HELPZ</name>
<evidence type="ECO:0000313" key="3">
    <source>
        <dbReference type="Proteomes" id="UP000050761"/>
    </source>
</evidence>
<feature type="region of interest" description="Disordered" evidence="1">
    <location>
        <begin position="14"/>
        <end position="80"/>
    </location>
</feature>
<accession>A0A183GKB7</accession>
<proteinExistence type="predicted"/>
<accession>A0A3P8GQT6</accession>
<evidence type="ECO:0000313" key="4">
    <source>
        <dbReference type="WBParaSite" id="HPBE_0002313501-mRNA-1"/>
    </source>
</evidence>
<dbReference type="EMBL" id="UZAH01034713">
    <property type="protein sequence ID" value="VDP36803.1"/>
    <property type="molecule type" value="Genomic_DNA"/>
</dbReference>
<dbReference type="AlphaFoldDB" id="A0A183GKB7"/>
<sequence length="80" mass="8596">MRDLMWSWCHGGHRTASADSCDNHGPADGNNHSYGNYHADDDWNETGGTGDEHNQWNNSADAFASCDGGRDNEDGIAGAV</sequence>
<gene>
    <name evidence="2" type="ORF">HPBE_LOCUS23135</name>
</gene>
<evidence type="ECO:0000256" key="1">
    <source>
        <dbReference type="SAM" id="MobiDB-lite"/>
    </source>
</evidence>